<gene>
    <name evidence="1" type="ORF">Hypma_001492</name>
</gene>
<accession>A0A369K6D2</accession>
<dbReference type="SUPFAM" id="SSF52047">
    <property type="entry name" value="RNI-like"/>
    <property type="match status" value="1"/>
</dbReference>
<dbReference type="Gene3D" id="3.80.10.10">
    <property type="entry name" value="Ribonuclease Inhibitor"/>
    <property type="match status" value="1"/>
</dbReference>
<proteinExistence type="predicted"/>
<reference evidence="1" key="1">
    <citation type="submission" date="2018-04" db="EMBL/GenBank/DDBJ databases">
        <title>Whole genome sequencing of Hypsizygus marmoreus.</title>
        <authorList>
            <person name="Choi I.-G."/>
            <person name="Min B."/>
            <person name="Kim J.-G."/>
            <person name="Kim S."/>
            <person name="Oh Y.-L."/>
            <person name="Kong W.-S."/>
            <person name="Park H."/>
            <person name="Jeong J."/>
            <person name="Song E.-S."/>
        </authorList>
    </citation>
    <scope>NUCLEOTIDE SEQUENCE [LARGE SCALE GENOMIC DNA]</scope>
    <source>
        <strain evidence="1">51987-8</strain>
    </source>
</reference>
<dbReference type="OrthoDB" id="2854459at2759"/>
<dbReference type="InterPro" id="IPR032675">
    <property type="entry name" value="LRR_dom_sf"/>
</dbReference>
<organism evidence="1 2">
    <name type="scientific">Hypsizygus marmoreus</name>
    <name type="common">White beech mushroom</name>
    <name type="synonym">Agaricus marmoreus</name>
    <dbReference type="NCBI Taxonomy" id="39966"/>
    <lineage>
        <taxon>Eukaryota</taxon>
        <taxon>Fungi</taxon>
        <taxon>Dikarya</taxon>
        <taxon>Basidiomycota</taxon>
        <taxon>Agaricomycotina</taxon>
        <taxon>Agaricomycetes</taxon>
        <taxon>Agaricomycetidae</taxon>
        <taxon>Agaricales</taxon>
        <taxon>Tricholomatineae</taxon>
        <taxon>Lyophyllaceae</taxon>
        <taxon>Hypsizygus</taxon>
    </lineage>
</organism>
<dbReference type="InParanoid" id="A0A369K6D2"/>
<name>A0A369K6D2_HYPMA</name>
<evidence type="ECO:0000313" key="1">
    <source>
        <dbReference type="EMBL" id="RDB28235.1"/>
    </source>
</evidence>
<keyword evidence="2" id="KW-1185">Reference proteome</keyword>
<dbReference type="AlphaFoldDB" id="A0A369K6D2"/>
<dbReference type="EMBL" id="LUEZ02000012">
    <property type="protein sequence ID" value="RDB28235.1"/>
    <property type="molecule type" value="Genomic_DNA"/>
</dbReference>
<dbReference type="Proteomes" id="UP000076154">
    <property type="component" value="Unassembled WGS sequence"/>
</dbReference>
<sequence>MPQRPDPIEVVMQAAEQAQINRQPIEEREVRCVLHNVRREVDRLDDELAPQYAELDGALSKIERVNRLLSSITLKKMPDEVLGKIFRFCLEGGPIVLRSKDRRAMPLAPLIFVCDKWRHAIMETPDLWNHVFLDFKEFSDTNRMTNAALSCLSRCPSLPICLQTDGVVPGEFGVVSRAAPGVNPVMKLVLPLAQRLQELRLVLPYTWLQSFLQSPPGSVPLLESVDLEFMFGVRPTNSDPRSFGDTNRHGNNDGTPVISEDMTVFENAPSLRRVTFRLYYRKDPDEFASHPSSPPELQVIPPTAQIRLPWAQLTHLAFIHICVPFALAHALLQQCVNLTSLNLTSFGRVDNSVVTNTVLPSLKFLQLDIMNGASFSREYLQPLVLPALERLVLNGPSNLSWPPNFLSPLIARSNCHLTSISTSLLLTTQEMEVLLRSVPTLVDLELGNKESRPSSVILEKMLGWELVPRLSRFDFYLESKLLSQFVDVLQFRMDRADDSEAYAAIRMARVQIEIGKTSAKRAKSAMTRLRALGGIAEGIEFRSADGFWIFDRNDITTDSESDSSENS</sequence>
<protein>
    <submittedName>
        <fullName evidence="1">Uncharacterized protein</fullName>
    </submittedName>
</protein>
<evidence type="ECO:0000313" key="2">
    <source>
        <dbReference type="Proteomes" id="UP000076154"/>
    </source>
</evidence>
<comment type="caution">
    <text evidence="1">The sequence shown here is derived from an EMBL/GenBank/DDBJ whole genome shotgun (WGS) entry which is preliminary data.</text>
</comment>